<dbReference type="EMBL" id="LBWL01000002">
    <property type="protein sequence ID" value="KKR09551.1"/>
    <property type="molecule type" value="Genomic_DNA"/>
</dbReference>
<feature type="non-terminal residue" evidence="2">
    <location>
        <position position="1"/>
    </location>
</feature>
<evidence type="ECO:0000313" key="3">
    <source>
        <dbReference type="Proteomes" id="UP000033996"/>
    </source>
</evidence>
<reference evidence="2 3" key="1">
    <citation type="journal article" date="2015" name="Nature">
        <title>rRNA introns, odd ribosomes, and small enigmatic genomes across a large radiation of phyla.</title>
        <authorList>
            <person name="Brown C.T."/>
            <person name="Hug L.A."/>
            <person name="Thomas B.C."/>
            <person name="Sharon I."/>
            <person name="Castelle C.J."/>
            <person name="Singh A."/>
            <person name="Wilkins M.J."/>
            <person name="Williams K.H."/>
            <person name="Banfield J.F."/>
        </authorList>
    </citation>
    <scope>NUCLEOTIDE SEQUENCE [LARGE SCALE GENOMIC DNA]</scope>
</reference>
<sequence length="33" mass="3851">DIVDIIIVDIVDILISVFIYLYYLIIFKMSALC</sequence>
<keyword evidence="1" id="KW-0812">Transmembrane</keyword>
<comment type="caution">
    <text evidence="2">The sequence shown here is derived from an EMBL/GenBank/DDBJ whole genome shotgun (WGS) entry which is preliminary data.</text>
</comment>
<dbReference type="AlphaFoldDB" id="A0A837HUK7"/>
<dbReference type="Proteomes" id="UP000033996">
    <property type="component" value="Unassembled WGS sequence"/>
</dbReference>
<keyword evidence="1" id="KW-0472">Membrane</keyword>
<feature type="transmembrane region" description="Helical" evidence="1">
    <location>
        <begin position="6"/>
        <end position="27"/>
    </location>
</feature>
<accession>A0A837HUK7</accession>
<name>A0A837HUK7_9BACT</name>
<evidence type="ECO:0000313" key="2">
    <source>
        <dbReference type="EMBL" id="KKR09551.1"/>
    </source>
</evidence>
<organism evidence="2 3">
    <name type="scientific">Candidatus Yanofskybacteria bacterium GW2011_GWD1_39_16</name>
    <dbReference type="NCBI Taxonomy" id="1619030"/>
    <lineage>
        <taxon>Bacteria</taxon>
        <taxon>Candidatus Yanofskyibacteriota</taxon>
    </lineage>
</organism>
<protein>
    <submittedName>
        <fullName evidence="2">Uncharacterized protein</fullName>
    </submittedName>
</protein>
<gene>
    <name evidence="2" type="ORF">UT35_C0002G0001</name>
</gene>
<proteinExistence type="predicted"/>
<evidence type="ECO:0000256" key="1">
    <source>
        <dbReference type="SAM" id="Phobius"/>
    </source>
</evidence>
<keyword evidence="1" id="KW-1133">Transmembrane helix</keyword>